<dbReference type="InterPro" id="IPR018511">
    <property type="entry name" value="Hemolysin-typ_Ca-bd_CS"/>
</dbReference>
<evidence type="ECO:0000259" key="1">
    <source>
        <dbReference type="Pfam" id="PF18885"/>
    </source>
</evidence>
<dbReference type="InterPro" id="IPR011049">
    <property type="entry name" value="Serralysin-like_metalloprot_C"/>
</dbReference>
<proteinExistence type="predicted"/>
<dbReference type="Pfam" id="PF00353">
    <property type="entry name" value="HemolysinCabind"/>
    <property type="match status" value="1"/>
</dbReference>
<feature type="domain" description="DUF5648" evidence="1">
    <location>
        <begin position="298"/>
        <end position="437"/>
    </location>
</feature>
<dbReference type="PROSITE" id="PS00330">
    <property type="entry name" value="HEMOLYSIN_CALCIUM"/>
    <property type="match status" value="1"/>
</dbReference>
<name>A0ABT3NZD8_9PROT</name>
<reference evidence="2 3" key="1">
    <citation type="submission" date="2022-10" db="EMBL/GenBank/DDBJ databases">
        <title>Roseococcus glaciei nov., sp. nov., isolated from glacier.</title>
        <authorList>
            <person name="Liu Q."/>
            <person name="Xin Y.-H."/>
        </authorList>
    </citation>
    <scope>NUCLEOTIDE SEQUENCE [LARGE SCALE GENOMIC DNA]</scope>
    <source>
        <strain evidence="2 3">MDT2-1-1</strain>
    </source>
</reference>
<dbReference type="Gene3D" id="2.150.10.10">
    <property type="entry name" value="Serralysin-like metalloprotease, C-terminal"/>
    <property type="match status" value="1"/>
</dbReference>
<keyword evidence="3" id="KW-1185">Reference proteome</keyword>
<dbReference type="SUPFAM" id="SSF51120">
    <property type="entry name" value="beta-Roll"/>
    <property type="match status" value="1"/>
</dbReference>
<evidence type="ECO:0000313" key="2">
    <source>
        <dbReference type="EMBL" id="MCW8087496.1"/>
    </source>
</evidence>
<comment type="caution">
    <text evidence="2">The sequence shown here is derived from an EMBL/GenBank/DDBJ whole genome shotgun (WGS) entry which is preliminary data.</text>
</comment>
<dbReference type="PRINTS" id="PR00313">
    <property type="entry name" value="CABNDNGRPT"/>
</dbReference>
<organism evidence="2 3">
    <name type="scientific">Sabulicella glaciei</name>
    <dbReference type="NCBI Taxonomy" id="2984948"/>
    <lineage>
        <taxon>Bacteria</taxon>
        <taxon>Pseudomonadati</taxon>
        <taxon>Pseudomonadota</taxon>
        <taxon>Alphaproteobacteria</taxon>
        <taxon>Acetobacterales</taxon>
        <taxon>Acetobacteraceae</taxon>
        <taxon>Sabulicella</taxon>
    </lineage>
</organism>
<dbReference type="Proteomes" id="UP001526430">
    <property type="component" value="Unassembled WGS sequence"/>
</dbReference>
<dbReference type="InterPro" id="IPR043708">
    <property type="entry name" value="DUF5648"/>
</dbReference>
<protein>
    <recommendedName>
        <fullName evidence="1">DUF5648 domain-containing protein</fullName>
    </recommendedName>
</protein>
<accession>A0ABT3NZD8</accession>
<dbReference type="RefSeq" id="WP_301591700.1">
    <property type="nucleotide sequence ID" value="NZ_JAPFQI010000017.1"/>
</dbReference>
<dbReference type="InterPro" id="IPR001343">
    <property type="entry name" value="Hemolysn_Ca-bd"/>
</dbReference>
<dbReference type="Pfam" id="PF18885">
    <property type="entry name" value="DUF5648"/>
    <property type="match status" value="1"/>
</dbReference>
<dbReference type="EMBL" id="JAPFQI010000017">
    <property type="protein sequence ID" value="MCW8087496.1"/>
    <property type="molecule type" value="Genomic_DNA"/>
</dbReference>
<gene>
    <name evidence="2" type="ORF">OF850_17860</name>
</gene>
<sequence>MSVSPTLIGTAGQTAIYRISLAQLGQSQVQAISLNDSGFLGLTSGAESGFDLDFVKISNVLTDDPNVAGALGTVIPFDFSSIAYRAGYIAPAPAGATPALSGNTLFGATPGNQGVDLGLATLGVRDGLNGVTPGGSVSLGIGGSIAFKFNAPFDPQGLYLYFGDAGGTDRAFVGVSSTSASPFPAQVTIRGTEAQDGISLTTAANAHLLGTGVAMHGAGGNDVQIGGNGNDRLAGGGGNDLIVGGVGFDTALYRGQRSEYRFQTQPDGSLAIQDPVAGRDGTDLLYGIENLQFANVATYRFFHTQAGGHLFTTSTVERDSVQQNLPHYRYEGETFLTADQGFPNAVPVYRFFHTQAGGHLFTTSAVEAESVRANLPHYRDEGVGFHMSATPGEGLVPIYRFFHTTAGGHLFTSSAVERDVTINTLPNYRYEGVAFYAPTTVADPLFG</sequence>
<evidence type="ECO:0000313" key="3">
    <source>
        <dbReference type="Proteomes" id="UP001526430"/>
    </source>
</evidence>